<protein>
    <submittedName>
        <fullName evidence="1">Uncharacterized protein</fullName>
    </submittedName>
</protein>
<name>A0A1B7MV12_9AGAM</name>
<dbReference type="InParanoid" id="A0A1B7MV12"/>
<organism evidence="1 2">
    <name type="scientific">Rhizopogon vinicolor AM-OR11-026</name>
    <dbReference type="NCBI Taxonomy" id="1314800"/>
    <lineage>
        <taxon>Eukaryota</taxon>
        <taxon>Fungi</taxon>
        <taxon>Dikarya</taxon>
        <taxon>Basidiomycota</taxon>
        <taxon>Agaricomycotina</taxon>
        <taxon>Agaricomycetes</taxon>
        <taxon>Agaricomycetidae</taxon>
        <taxon>Boletales</taxon>
        <taxon>Suillineae</taxon>
        <taxon>Rhizopogonaceae</taxon>
        <taxon>Rhizopogon</taxon>
    </lineage>
</organism>
<reference evidence="1 2" key="1">
    <citation type="submission" date="2016-06" db="EMBL/GenBank/DDBJ databases">
        <title>Comparative genomics of the ectomycorrhizal sister species Rhizopogon vinicolor and Rhizopogon vesiculosus (Basidiomycota: Boletales) reveals a divergence of the mating type B locus.</title>
        <authorList>
            <consortium name="DOE Joint Genome Institute"/>
            <person name="Mujic A.B."/>
            <person name="Kuo A."/>
            <person name="Tritt A."/>
            <person name="Lipzen A."/>
            <person name="Chen C."/>
            <person name="Johnson J."/>
            <person name="Sharma A."/>
            <person name="Barry K."/>
            <person name="Grigoriev I.V."/>
            <person name="Spatafora J.W."/>
        </authorList>
    </citation>
    <scope>NUCLEOTIDE SEQUENCE [LARGE SCALE GENOMIC DNA]</scope>
    <source>
        <strain evidence="1 2">AM-OR11-026</strain>
    </source>
</reference>
<dbReference type="EMBL" id="KV448414">
    <property type="protein sequence ID" value="OAX36464.1"/>
    <property type="molecule type" value="Genomic_DNA"/>
</dbReference>
<gene>
    <name evidence="1" type="ORF">K503DRAFT_772484</name>
</gene>
<proteinExistence type="predicted"/>
<dbReference type="OrthoDB" id="2660185at2759"/>
<dbReference type="AlphaFoldDB" id="A0A1B7MV12"/>
<evidence type="ECO:0000313" key="1">
    <source>
        <dbReference type="EMBL" id="OAX36464.1"/>
    </source>
</evidence>
<sequence>MIKHPYGAPSSYLYANRDDSYSQSSYVSPPPEQLYSFMPRMSVDSMPWYGTTEYSGTSSNKDYDQQDSLPLRSTLRVCLHAETCSAENSISPRSVLGIYSKM</sequence>
<evidence type="ECO:0000313" key="2">
    <source>
        <dbReference type="Proteomes" id="UP000092154"/>
    </source>
</evidence>
<accession>A0A1B7MV12</accession>
<keyword evidence="2" id="KW-1185">Reference proteome</keyword>
<dbReference type="Proteomes" id="UP000092154">
    <property type="component" value="Unassembled WGS sequence"/>
</dbReference>